<evidence type="ECO:0000313" key="3">
    <source>
        <dbReference type="Proteomes" id="UP000811609"/>
    </source>
</evidence>
<dbReference type="EMBL" id="CM031810">
    <property type="protein sequence ID" value="KAG6663378.1"/>
    <property type="molecule type" value="Genomic_DNA"/>
</dbReference>
<reference evidence="2" key="1">
    <citation type="submission" date="2020-12" db="EMBL/GenBank/DDBJ databases">
        <title>WGS assembly of Carya illinoinensis cv. Pawnee.</title>
        <authorList>
            <person name="Platts A."/>
            <person name="Shu S."/>
            <person name="Wright S."/>
            <person name="Barry K."/>
            <person name="Edger P."/>
            <person name="Pires J.C."/>
            <person name="Schmutz J."/>
        </authorList>
    </citation>
    <scope>NUCLEOTIDE SEQUENCE</scope>
    <source>
        <tissue evidence="2">Leaf</tissue>
    </source>
</reference>
<gene>
    <name evidence="2" type="ORF">CIPAW_02G022800</name>
</gene>
<proteinExistence type="predicted"/>
<accession>A0A8T1R8C9</accession>
<sequence>MLYWVVNLANEETDKNTKNSVQLSRLQNIIQKTQTINLFLSLSFLGNQAEKQYIPDKKRNCMKEKASDRERERGGKNRGKLTAIALPTELGTEKQDFSRDSTAKIKPTAVIQTTKLTQREKYRES</sequence>
<feature type="region of interest" description="Disordered" evidence="1">
    <location>
        <begin position="61"/>
        <end position="83"/>
    </location>
</feature>
<protein>
    <submittedName>
        <fullName evidence="2">Uncharacterized protein</fullName>
    </submittedName>
</protein>
<name>A0A8T1R8C9_CARIL</name>
<organism evidence="2 3">
    <name type="scientific">Carya illinoinensis</name>
    <name type="common">Pecan</name>
    <dbReference type="NCBI Taxonomy" id="32201"/>
    <lineage>
        <taxon>Eukaryota</taxon>
        <taxon>Viridiplantae</taxon>
        <taxon>Streptophyta</taxon>
        <taxon>Embryophyta</taxon>
        <taxon>Tracheophyta</taxon>
        <taxon>Spermatophyta</taxon>
        <taxon>Magnoliopsida</taxon>
        <taxon>eudicotyledons</taxon>
        <taxon>Gunneridae</taxon>
        <taxon>Pentapetalae</taxon>
        <taxon>rosids</taxon>
        <taxon>fabids</taxon>
        <taxon>Fagales</taxon>
        <taxon>Juglandaceae</taxon>
        <taxon>Carya</taxon>
    </lineage>
</organism>
<evidence type="ECO:0000313" key="2">
    <source>
        <dbReference type="EMBL" id="KAG6663378.1"/>
    </source>
</evidence>
<evidence type="ECO:0000256" key="1">
    <source>
        <dbReference type="SAM" id="MobiDB-lite"/>
    </source>
</evidence>
<dbReference type="Proteomes" id="UP000811609">
    <property type="component" value="Chromosome 2"/>
</dbReference>
<keyword evidence="3" id="KW-1185">Reference proteome</keyword>
<feature type="compositionally biased region" description="Basic and acidic residues" evidence="1">
    <location>
        <begin position="61"/>
        <end position="75"/>
    </location>
</feature>
<dbReference type="AlphaFoldDB" id="A0A8T1R8C9"/>
<comment type="caution">
    <text evidence="2">The sequence shown here is derived from an EMBL/GenBank/DDBJ whole genome shotgun (WGS) entry which is preliminary data.</text>
</comment>